<evidence type="ECO:0000256" key="4">
    <source>
        <dbReference type="ARBA" id="ARBA00022692"/>
    </source>
</evidence>
<protein>
    <submittedName>
        <fullName evidence="10">TonB-dependent receptor</fullName>
    </submittedName>
</protein>
<dbReference type="Gene3D" id="2.40.170.20">
    <property type="entry name" value="TonB-dependent receptor, beta-barrel domain"/>
    <property type="match status" value="1"/>
</dbReference>
<dbReference type="Pfam" id="PF13715">
    <property type="entry name" value="CarbopepD_reg_2"/>
    <property type="match status" value="1"/>
</dbReference>
<dbReference type="InterPro" id="IPR039426">
    <property type="entry name" value="TonB-dep_rcpt-like"/>
</dbReference>
<reference evidence="10 11" key="1">
    <citation type="submission" date="2020-08" db="EMBL/GenBank/DDBJ databases">
        <title>Sphingobacterium sp. DN00404 isolated from aquaculture water.</title>
        <authorList>
            <person name="Zhang M."/>
        </authorList>
    </citation>
    <scope>NUCLEOTIDE SEQUENCE [LARGE SCALE GENOMIC DNA]</scope>
    <source>
        <strain evidence="10 11">KCTC 32294</strain>
    </source>
</reference>
<dbReference type="InterPro" id="IPR023996">
    <property type="entry name" value="TonB-dep_OMP_SusC/RagA"/>
</dbReference>
<evidence type="ECO:0000256" key="6">
    <source>
        <dbReference type="ARBA" id="ARBA00023237"/>
    </source>
</evidence>
<dbReference type="EMBL" id="JACNYK010000006">
    <property type="protein sequence ID" value="MBD1427286.1"/>
    <property type="molecule type" value="Genomic_DNA"/>
</dbReference>
<dbReference type="PROSITE" id="PS52016">
    <property type="entry name" value="TONB_DEPENDENT_REC_3"/>
    <property type="match status" value="1"/>
</dbReference>
<keyword evidence="5 7" id="KW-0472">Membrane</keyword>
<dbReference type="SUPFAM" id="SSF49464">
    <property type="entry name" value="Carboxypeptidase regulatory domain-like"/>
    <property type="match status" value="1"/>
</dbReference>
<keyword evidence="8" id="KW-0732">Signal</keyword>
<organism evidence="10 11">
    <name type="scientific">Sphingobacterium arenae</name>
    <dbReference type="NCBI Taxonomy" id="1280598"/>
    <lineage>
        <taxon>Bacteria</taxon>
        <taxon>Pseudomonadati</taxon>
        <taxon>Bacteroidota</taxon>
        <taxon>Sphingobacteriia</taxon>
        <taxon>Sphingobacteriales</taxon>
        <taxon>Sphingobacteriaceae</taxon>
        <taxon>Sphingobacterium</taxon>
    </lineage>
</organism>
<evidence type="ECO:0000256" key="2">
    <source>
        <dbReference type="ARBA" id="ARBA00022448"/>
    </source>
</evidence>
<comment type="similarity">
    <text evidence="7">Belongs to the TonB-dependent receptor family.</text>
</comment>
<evidence type="ECO:0000256" key="3">
    <source>
        <dbReference type="ARBA" id="ARBA00022452"/>
    </source>
</evidence>
<feature type="domain" description="TonB-dependent receptor plug" evidence="9">
    <location>
        <begin position="110"/>
        <end position="216"/>
    </location>
</feature>
<keyword evidence="6 7" id="KW-0998">Cell outer membrane</keyword>
<dbReference type="NCBIfam" id="TIGR04057">
    <property type="entry name" value="SusC_RagA_signa"/>
    <property type="match status" value="1"/>
</dbReference>
<sequence>MKYPLLSVLLLFFIPTIYAQSIKGTVTNEAGEPLSQVTIKDAASNRGTLSDSAGNYVIVLRTGSSQLKFSAIGYAEKEVEIGHQQILNVVLQEDYVDLNEVVVIGYGSMKKKDLTGAVSTLSGDKLEYINGTQLSQELQGLIPGVTVTRNSSLPGAGADIKIRGVTTISDSSPLIIVDGVPYTNIDDISSNDIQDITVLKDAASASIYGARAAAGVILITTKNAVAGTTRLEADLNMGIDRIPTFPRSVGATRYLQMGNEAMWNDAGNPEGAEYPLYSQDDVENWLNYNKTDPNNYPVTDWIDLLIKDVAPRQRHGLTFAHGGEKVNNRISLNYENTEALYDNRNYERIIARANNQIKFSSKFKANFDVTLNHSLSNNPTSNPINSAHKYAPVYAALWSDGRIAGGKDGSNMYADIQGGGFDKTTHSKFNGRLSLAYQPIEGLTFTGTLSPFFHFEKGKNFVQKLPWYDADDPTILGGYISGHNKTNLYETRAEVRTMTKQFIANYGKRLELHNLNLMAGYEDFTYKREALNAQSEDFELSGFPYLNLGNRNAMLNSGNAMESAYRSLFGRLLYDYDNRYYLQANFRYDGSSRFHPDHRWALFPSVSVGWSISEESFMKDIDRISLLKIRGSYGNLGNERIGYYPYQSTIGFFTAPFYQGDNIVSKTTAAQVAYAIQDISWETTESWNIGLDGGFFEHRLSLMADYYVKSTRDMLLELEVPDYLGFDNPDQNTGIMKTRGWEFVLNWSDRIGNDFRYSASVNLSDFKSTMGYLGGTVFTGDQIIREGSQYHEWFGYISDGLFQTQEQVDNAALLHNAVKPGDVRYRDISGPDGVPDGAITPEYDKVLLGGSLPRYTYGGNISVGYKAFDLSAIFQGVGKQSSRLAPNMIQPFESTWTSPSTYYDGNYWSLYNTVAQNENARFPRLSHQSAKNNNYEMSDFWLFKGNYFRLKNVILGYNLPKSFLDRIDMNAVRLYVSGTDLFSISDYPPGYDPESINSSYISSTYSIGLNIKF</sequence>
<feature type="chain" id="PRO_5046307710" evidence="8">
    <location>
        <begin position="20"/>
        <end position="1013"/>
    </location>
</feature>
<dbReference type="RefSeq" id="WP_190310444.1">
    <property type="nucleotide sequence ID" value="NZ_JACNYK010000006.1"/>
</dbReference>
<evidence type="ECO:0000256" key="1">
    <source>
        <dbReference type="ARBA" id="ARBA00004571"/>
    </source>
</evidence>
<dbReference type="InterPro" id="IPR012910">
    <property type="entry name" value="Plug_dom"/>
</dbReference>
<accession>A0ABR7Y7K6</accession>
<keyword evidence="4 7" id="KW-0812">Transmembrane</keyword>
<dbReference type="SUPFAM" id="SSF56935">
    <property type="entry name" value="Porins"/>
    <property type="match status" value="1"/>
</dbReference>
<dbReference type="NCBIfam" id="TIGR04056">
    <property type="entry name" value="OMP_RagA_SusC"/>
    <property type="match status" value="1"/>
</dbReference>
<comment type="subcellular location">
    <subcellularLocation>
        <location evidence="1 7">Cell outer membrane</location>
        <topology evidence="1 7">Multi-pass membrane protein</topology>
    </subcellularLocation>
</comment>
<dbReference type="InterPro" id="IPR008969">
    <property type="entry name" value="CarboxyPept-like_regulatory"/>
</dbReference>
<dbReference type="InterPro" id="IPR037066">
    <property type="entry name" value="Plug_dom_sf"/>
</dbReference>
<evidence type="ECO:0000313" key="11">
    <source>
        <dbReference type="Proteomes" id="UP000606494"/>
    </source>
</evidence>
<proteinExistence type="inferred from homology"/>
<keyword evidence="11" id="KW-1185">Reference proteome</keyword>
<evidence type="ECO:0000256" key="8">
    <source>
        <dbReference type="SAM" id="SignalP"/>
    </source>
</evidence>
<evidence type="ECO:0000256" key="5">
    <source>
        <dbReference type="ARBA" id="ARBA00023136"/>
    </source>
</evidence>
<dbReference type="InterPro" id="IPR036942">
    <property type="entry name" value="Beta-barrel_TonB_sf"/>
</dbReference>
<dbReference type="Pfam" id="PF07715">
    <property type="entry name" value="Plug"/>
    <property type="match status" value="1"/>
</dbReference>
<comment type="caution">
    <text evidence="10">The sequence shown here is derived from an EMBL/GenBank/DDBJ whole genome shotgun (WGS) entry which is preliminary data.</text>
</comment>
<evidence type="ECO:0000313" key="10">
    <source>
        <dbReference type="EMBL" id="MBD1427286.1"/>
    </source>
</evidence>
<dbReference type="InterPro" id="IPR023997">
    <property type="entry name" value="TonB-dep_OMP_SusC/RagA_CS"/>
</dbReference>
<dbReference type="Proteomes" id="UP000606494">
    <property type="component" value="Unassembled WGS sequence"/>
</dbReference>
<dbReference type="Gene3D" id="2.60.40.1120">
    <property type="entry name" value="Carboxypeptidase-like, regulatory domain"/>
    <property type="match status" value="1"/>
</dbReference>
<name>A0ABR7Y7K6_9SPHI</name>
<keyword evidence="10" id="KW-0675">Receptor</keyword>
<feature type="signal peptide" evidence="8">
    <location>
        <begin position="1"/>
        <end position="19"/>
    </location>
</feature>
<evidence type="ECO:0000259" key="9">
    <source>
        <dbReference type="Pfam" id="PF07715"/>
    </source>
</evidence>
<keyword evidence="3 7" id="KW-1134">Transmembrane beta strand</keyword>
<keyword evidence="2 7" id="KW-0813">Transport</keyword>
<gene>
    <name evidence="10" type="ORF">H8B17_17040</name>
</gene>
<evidence type="ECO:0000256" key="7">
    <source>
        <dbReference type="PROSITE-ProRule" id="PRU01360"/>
    </source>
</evidence>
<dbReference type="Gene3D" id="2.170.130.10">
    <property type="entry name" value="TonB-dependent receptor, plug domain"/>
    <property type="match status" value="1"/>
</dbReference>